<evidence type="ECO:0000256" key="1">
    <source>
        <dbReference type="SAM" id="MobiDB-lite"/>
    </source>
</evidence>
<organism evidence="2 3">
    <name type="scientific">Histidinibacterium aquaticum</name>
    <dbReference type="NCBI Taxonomy" id="2613962"/>
    <lineage>
        <taxon>Bacteria</taxon>
        <taxon>Pseudomonadati</taxon>
        <taxon>Pseudomonadota</taxon>
        <taxon>Alphaproteobacteria</taxon>
        <taxon>Rhodobacterales</taxon>
        <taxon>Paracoccaceae</taxon>
        <taxon>Histidinibacterium</taxon>
    </lineage>
</organism>
<evidence type="ECO:0000313" key="3">
    <source>
        <dbReference type="Proteomes" id="UP000326554"/>
    </source>
</evidence>
<evidence type="ECO:0000313" key="2">
    <source>
        <dbReference type="EMBL" id="KAA9005071.1"/>
    </source>
</evidence>
<reference evidence="2 3" key="1">
    <citation type="submission" date="2019-09" db="EMBL/GenBank/DDBJ databases">
        <authorList>
            <person name="Park J.-S."/>
            <person name="Choi H.-J."/>
        </authorList>
    </citation>
    <scope>NUCLEOTIDE SEQUENCE [LARGE SCALE GENOMIC DNA]</scope>
    <source>
        <strain evidence="2 3">176SS1-4</strain>
    </source>
</reference>
<dbReference type="Proteomes" id="UP000326554">
    <property type="component" value="Unassembled WGS sequence"/>
</dbReference>
<feature type="region of interest" description="Disordered" evidence="1">
    <location>
        <begin position="49"/>
        <end position="68"/>
    </location>
</feature>
<dbReference type="AlphaFoldDB" id="A0A5J5GAR1"/>
<name>A0A5J5GAR1_9RHOB</name>
<proteinExistence type="predicted"/>
<keyword evidence="3" id="KW-1185">Reference proteome</keyword>
<dbReference type="EMBL" id="VYQE01000008">
    <property type="protein sequence ID" value="KAA9005071.1"/>
    <property type="molecule type" value="Genomic_DNA"/>
</dbReference>
<dbReference type="RefSeq" id="WP_150446852.1">
    <property type="nucleotide sequence ID" value="NZ_VYQE01000008.1"/>
</dbReference>
<accession>A0A5J5GAR1</accession>
<protein>
    <submittedName>
        <fullName evidence="2">Uncharacterized protein</fullName>
    </submittedName>
</protein>
<sequence length="68" mass="7283">MRRRTGDRVAAAVEIGREIEGREARRLEAEAGGAEGRRSGDRVAAAVEIGREIEGPEPVRGREAGRTG</sequence>
<comment type="caution">
    <text evidence="2">The sequence shown here is derived from an EMBL/GenBank/DDBJ whole genome shotgun (WGS) entry which is preliminary data.</text>
</comment>
<gene>
    <name evidence="2" type="ORF">F3S47_18760</name>
</gene>